<dbReference type="SUPFAM" id="SSF48452">
    <property type="entry name" value="TPR-like"/>
    <property type="match status" value="1"/>
</dbReference>
<dbReference type="CDD" id="cd08977">
    <property type="entry name" value="SusD"/>
    <property type="match status" value="1"/>
</dbReference>
<dbReference type="OrthoDB" id="617686at2"/>
<name>A0A399CY94_9BACT</name>
<evidence type="ECO:0000256" key="2">
    <source>
        <dbReference type="ARBA" id="ARBA00006275"/>
    </source>
</evidence>
<keyword evidence="9" id="KW-1185">Reference proteome</keyword>
<evidence type="ECO:0000313" key="8">
    <source>
        <dbReference type="EMBL" id="RIH63452.1"/>
    </source>
</evidence>
<evidence type="ECO:0000256" key="5">
    <source>
        <dbReference type="ARBA" id="ARBA00023237"/>
    </source>
</evidence>
<comment type="similarity">
    <text evidence="2">Belongs to the SusD family.</text>
</comment>
<dbReference type="InterPro" id="IPR012944">
    <property type="entry name" value="SusD_RagB_dom"/>
</dbReference>
<keyword evidence="4" id="KW-0472">Membrane</keyword>
<dbReference type="Pfam" id="PF07980">
    <property type="entry name" value="SusD_RagB"/>
    <property type="match status" value="1"/>
</dbReference>
<sequence length="486" mass="55581">MKKIVYILLVIFIFSCEDKLELSPVSQKNVDNFYKTENQFYQAVMGCYDGLQSAMLKASFSYMMTESRSDNAWQEVDYDDGRISRFTDDADLTVLNSAWAGLYNYIARCNNVIQSLEGNTELEADVKAQFEGEALFMRALFYFELVRFFGEVPLVDKVLSIKEGYAMQKSSIESIYDFIVSDLKRAAELLPDVKPSANPNRATALAARGVLGKVYVFRSGYPLNKNEWGLAGTELKAVLDGVGDEGFFDNYNDIFDYNFEGGEQAIFSIGCKSGAEGEGNPFPTRNAPNGMNPGNDPLMIPYGGSPYQLFLDDYILGSIFDEPNDVRFGYSVQTEWLEKSGDTITNWPFCQKYKNGPVSVSYDWDIDWILLRYTDVYMLYAEAQYYQNEKTEALNILNKVRKRAGLIELQAADIDTEDEFVDMLLRERRKEFCFENQRWFDLVRTDKAMDIMKTFLAQYGAAANFTSRDQYYYPIPQRETDVTGIK</sequence>
<keyword evidence="3" id="KW-0732">Signal</keyword>
<dbReference type="EMBL" id="QWET01000020">
    <property type="protein sequence ID" value="RIH63452.1"/>
    <property type="molecule type" value="Genomic_DNA"/>
</dbReference>
<protein>
    <submittedName>
        <fullName evidence="8">RagB/SusD family nutrient uptake outer membrane protein</fullName>
    </submittedName>
</protein>
<evidence type="ECO:0000259" key="6">
    <source>
        <dbReference type="Pfam" id="PF07980"/>
    </source>
</evidence>
<organism evidence="8 9">
    <name type="scientific">Mariniphaga sediminis</name>
    <dbReference type="NCBI Taxonomy" id="1628158"/>
    <lineage>
        <taxon>Bacteria</taxon>
        <taxon>Pseudomonadati</taxon>
        <taxon>Bacteroidota</taxon>
        <taxon>Bacteroidia</taxon>
        <taxon>Marinilabiliales</taxon>
        <taxon>Prolixibacteraceae</taxon>
        <taxon>Mariniphaga</taxon>
    </lineage>
</organism>
<proteinExistence type="inferred from homology"/>
<feature type="domain" description="SusD-like N-terminal" evidence="7">
    <location>
        <begin position="20"/>
        <end position="215"/>
    </location>
</feature>
<feature type="domain" description="RagB/SusD" evidence="6">
    <location>
        <begin position="337"/>
        <end position="482"/>
    </location>
</feature>
<evidence type="ECO:0000256" key="3">
    <source>
        <dbReference type="ARBA" id="ARBA00022729"/>
    </source>
</evidence>
<comment type="subcellular location">
    <subcellularLocation>
        <location evidence="1">Cell outer membrane</location>
    </subcellularLocation>
</comment>
<evidence type="ECO:0000256" key="1">
    <source>
        <dbReference type="ARBA" id="ARBA00004442"/>
    </source>
</evidence>
<dbReference type="InterPro" id="IPR011990">
    <property type="entry name" value="TPR-like_helical_dom_sf"/>
</dbReference>
<dbReference type="PROSITE" id="PS51257">
    <property type="entry name" value="PROKAR_LIPOPROTEIN"/>
    <property type="match status" value="1"/>
</dbReference>
<dbReference type="RefSeq" id="WP_119351570.1">
    <property type="nucleotide sequence ID" value="NZ_JBFHKJ010000104.1"/>
</dbReference>
<evidence type="ECO:0000256" key="4">
    <source>
        <dbReference type="ARBA" id="ARBA00023136"/>
    </source>
</evidence>
<dbReference type="InterPro" id="IPR033985">
    <property type="entry name" value="SusD-like_N"/>
</dbReference>
<reference evidence="8 9" key="1">
    <citation type="journal article" date="2015" name="Int. J. Syst. Evol. Microbiol.">
        <title>Mariniphaga sediminis sp. nov., isolated from coastal sediment.</title>
        <authorList>
            <person name="Wang F.Q."/>
            <person name="Shen Q.Y."/>
            <person name="Chen G.J."/>
            <person name="Du Z.J."/>
        </authorList>
    </citation>
    <scope>NUCLEOTIDE SEQUENCE [LARGE SCALE GENOMIC DNA]</scope>
    <source>
        <strain evidence="8 9">SY21</strain>
    </source>
</reference>
<comment type="caution">
    <text evidence="8">The sequence shown here is derived from an EMBL/GenBank/DDBJ whole genome shotgun (WGS) entry which is preliminary data.</text>
</comment>
<dbReference type="Proteomes" id="UP000266441">
    <property type="component" value="Unassembled WGS sequence"/>
</dbReference>
<accession>A0A399CY94</accession>
<dbReference type="Gene3D" id="1.25.40.390">
    <property type="match status" value="1"/>
</dbReference>
<keyword evidence="5" id="KW-0998">Cell outer membrane</keyword>
<evidence type="ECO:0000313" key="9">
    <source>
        <dbReference type="Proteomes" id="UP000266441"/>
    </source>
</evidence>
<dbReference type="AlphaFoldDB" id="A0A399CY94"/>
<evidence type="ECO:0000259" key="7">
    <source>
        <dbReference type="Pfam" id="PF14322"/>
    </source>
</evidence>
<dbReference type="Pfam" id="PF14322">
    <property type="entry name" value="SusD-like_3"/>
    <property type="match status" value="1"/>
</dbReference>
<dbReference type="GO" id="GO:0009279">
    <property type="term" value="C:cell outer membrane"/>
    <property type="evidence" value="ECO:0007669"/>
    <property type="project" value="UniProtKB-SubCell"/>
</dbReference>
<gene>
    <name evidence="8" type="ORF">D1164_19420</name>
</gene>